<protein>
    <submittedName>
        <fullName evidence="2">Uncharacterized protein</fullName>
    </submittedName>
</protein>
<reference evidence="2 3" key="1">
    <citation type="journal article" date="2009" name="Science">
        <title>Green evolution and dynamic adaptations revealed by genomes of the marine picoeukaryotes Micromonas.</title>
        <authorList>
            <person name="Worden A.Z."/>
            <person name="Lee J.H."/>
            <person name="Mock T."/>
            <person name="Rouze P."/>
            <person name="Simmons M.P."/>
            <person name="Aerts A.L."/>
            <person name="Allen A.E."/>
            <person name="Cuvelier M.L."/>
            <person name="Derelle E."/>
            <person name="Everett M.V."/>
            <person name="Foulon E."/>
            <person name="Grimwood J."/>
            <person name="Gundlach H."/>
            <person name="Henrissat B."/>
            <person name="Napoli C."/>
            <person name="McDonald S.M."/>
            <person name="Parker M.S."/>
            <person name="Rombauts S."/>
            <person name="Salamov A."/>
            <person name="Von Dassow P."/>
            <person name="Badger J.H."/>
            <person name="Coutinho P.M."/>
            <person name="Demir E."/>
            <person name="Dubchak I."/>
            <person name="Gentemann C."/>
            <person name="Eikrem W."/>
            <person name="Gready J.E."/>
            <person name="John U."/>
            <person name="Lanier W."/>
            <person name="Lindquist E.A."/>
            <person name="Lucas S."/>
            <person name="Mayer K.F."/>
            <person name="Moreau H."/>
            <person name="Not F."/>
            <person name="Otillar R."/>
            <person name="Panaud O."/>
            <person name="Pangilinan J."/>
            <person name="Paulsen I."/>
            <person name="Piegu B."/>
            <person name="Poliakov A."/>
            <person name="Robbens S."/>
            <person name="Schmutz J."/>
            <person name="Toulza E."/>
            <person name="Wyss T."/>
            <person name="Zelensky A."/>
            <person name="Zhou K."/>
            <person name="Armbrust E.V."/>
            <person name="Bhattacharya D."/>
            <person name="Goodenough U.W."/>
            <person name="Van de Peer Y."/>
            <person name="Grigoriev I.V."/>
        </authorList>
    </citation>
    <scope>NUCLEOTIDE SEQUENCE [LARGE SCALE GENOMIC DNA]</scope>
    <source>
        <strain evidence="3">RCC299 / NOUM17</strain>
    </source>
</reference>
<dbReference type="GeneID" id="8241293"/>
<organism evidence="2 3">
    <name type="scientific">Micromonas commoda (strain RCC299 / NOUM17 / CCMP2709)</name>
    <name type="common">Picoplanktonic green alga</name>
    <dbReference type="NCBI Taxonomy" id="296587"/>
    <lineage>
        <taxon>Eukaryota</taxon>
        <taxon>Viridiplantae</taxon>
        <taxon>Chlorophyta</taxon>
        <taxon>Mamiellophyceae</taxon>
        <taxon>Mamiellales</taxon>
        <taxon>Mamiellaceae</taxon>
        <taxon>Micromonas</taxon>
    </lineage>
</organism>
<name>C1DY37_MICCC</name>
<feature type="compositionally biased region" description="Basic and acidic residues" evidence="1">
    <location>
        <begin position="46"/>
        <end position="55"/>
    </location>
</feature>
<evidence type="ECO:0000313" key="2">
    <source>
        <dbReference type="EMBL" id="ACO60878.1"/>
    </source>
</evidence>
<feature type="region of interest" description="Disordered" evidence="1">
    <location>
        <begin position="46"/>
        <end position="70"/>
    </location>
</feature>
<dbReference type="RefSeq" id="XP_002499620.1">
    <property type="nucleotide sequence ID" value="XM_002499574.1"/>
</dbReference>
<keyword evidence="3" id="KW-1185">Reference proteome</keyword>
<dbReference type="KEGG" id="mis:MICPUN_107739"/>
<dbReference type="Proteomes" id="UP000002009">
    <property type="component" value="Chromosome 2"/>
</dbReference>
<proteinExistence type="predicted"/>
<dbReference type="EMBL" id="CP001323">
    <property type="protein sequence ID" value="ACO60878.1"/>
    <property type="molecule type" value="Genomic_DNA"/>
</dbReference>
<dbReference type="AlphaFoldDB" id="C1DY37"/>
<evidence type="ECO:0000313" key="3">
    <source>
        <dbReference type="Proteomes" id="UP000002009"/>
    </source>
</evidence>
<feature type="compositionally biased region" description="Polar residues" evidence="1">
    <location>
        <begin position="56"/>
        <end position="70"/>
    </location>
</feature>
<dbReference type="InParanoid" id="C1DY37"/>
<gene>
    <name evidence="2" type="ORF">MICPUN_107739</name>
</gene>
<accession>C1DY37</accession>
<dbReference type="OrthoDB" id="498034at2759"/>
<evidence type="ECO:0000256" key="1">
    <source>
        <dbReference type="SAM" id="MobiDB-lite"/>
    </source>
</evidence>
<sequence length="70" mass="7505">MYQEQGGACGPGYELVVRKVLGASCECVEESCKEGAEGAREVRTEAERSFGKQDEPSVQSGGVTITFMNK</sequence>